<evidence type="ECO:0000313" key="1">
    <source>
        <dbReference type="EMBL" id="AHD02998.1"/>
    </source>
</evidence>
<accession>V9VYG8</accession>
<dbReference type="AlphaFoldDB" id="V9VYG8"/>
<dbReference type="HOGENOM" id="CLU_2935948_0_0_5"/>
<reference evidence="1 2" key="1">
    <citation type="submission" date="2013-09" db="EMBL/GenBank/DDBJ databases">
        <authorList>
            <consortium name="DOE Joint Genome Institute"/>
            <person name="Klenk H.-P."/>
            <person name="Huntemann M."/>
            <person name="Han J."/>
            <person name="Chen A."/>
            <person name="Kyrpides N."/>
            <person name="Mavromatis K."/>
            <person name="Markowitz V."/>
            <person name="Palaniappan K."/>
            <person name="Ivanova N."/>
            <person name="Schaumberg A."/>
            <person name="Pati A."/>
            <person name="Liolios K."/>
            <person name="Nordberg H.P."/>
            <person name="Cantor M.N."/>
            <person name="Hua S.X."/>
            <person name="Woyke T."/>
        </authorList>
    </citation>
    <scope>NUCLEOTIDE SEQUENCE [LARGE SCALE GENOMIC DNA]</scope>
    <source>
        <strain evidence="1 2">DSM 14336</strain>
    </source>
</reference>
<sequence>MFWGIKSALDLVRAQRAEQVDAKFLAHIPIDLGMYLSLVVAETLVVLERKLPSCQIFRWI</sequence>
<name>V9VYG8_9RHOB</name>
<keyword evidence="2" id="KW-1185">Reference proteome</keyword>
<dbReference type="EMBL" id="CP006773">
    <property type="protein sequence ID" value="AHD02998.1"/>
    <property type="molecule type" value="Genomic_DNA"/>
</dbReference>
<gene>
    <name evidence="1" type="ORF">METH_08235</name>
</gene>
<organism evidence="1 2">
    <name type="scientific">Leisingera methylohalidivorans DSM 14336</name>
    <dbReference type="NCBI Taxonomy" id="999552"/>
    <lineage>
        <taxon>Bacteria</taxon>
        <taxon>Pseudomonadati</taxon>
        <taxon>Pseudomonadota</taxon>
        <taxon>Alphaproteobacteria</taxon>
        <taxon>Rhodobacterales</taxon>
        <taxon>Roseobacteraceae</taxon>
        <taxon>Leisingera</taxon>
    </lineage>
</organism>
<dbReference type="KEGG" id="lmd:METH_08235"/>
<protein>
    <submittedName>
        <fullName evidence="1">Uncharacterized protein</fullName>
    </submittedName>
</protein>
<dbReference type="Proteomes" id="UP000018780">
    <property type="component" value="Chromosome"/>
</dbReference>
<dbReference type="STRING" id="999552.METH_08235"/>
<proteinExistence type="predicted"/>
<evidence type="ECO:0000313" key="2">
    <source>
        <dbReference type="Proteomes" id="UP000018780"/>
    </source>
</evidence>